<dbReference type="Proteomes" id="UP001209168">
    <property type="component" value="Unassembled WGS sequence"/>
</dbReference>
<dbReference type="EMBL" id="JAPDVH010000001">
    <property type="protein sequence ID" value="MCW4155791.1"/>
    <property type="molecule type" value="Genomic_DNA"/>
</dbReference>
<gene>
    <name evidence="4" type="ORF">F7D90_09700</name>
    <name evidence="2" type="ORF">LYY06_04645</name>
    <name evidence="3" type="ORF">ONT23_09620</name>
</gene>
<accession>A0AAP6N5H3</accession>
<feature type="transmembrane region" description="Helical" evidence="1">
    <location>
        <begin position="12"/>
        <end position="33"/>
    </location>
</feature>
<dbReference type="InterPro" id="IPR045505">
    <property type="entry name" value="DUF6486"/>
</dbReference>
<keyword evidence="1" id="KW-0472">Membrane</keyword>
<reference evidence="3" key="3">
    <citation type="submission" date="2022-11" db="EMBL/GenBank/DDBJ databases">
        <title>Genomic repertoires linked with pathogenic potency of arthritogenic Prevotella copri isolated from the gut of rheumatoid arthritis patients.</title>
        <authorList>
            <person name="Nii T."/>
            <person name="Maeda Y."/>
            <person name="Motooka D."/>
            <person name="Naito M."/>
            <person name="Matsumoto Y."/>
            <person name="Ogawa T."/>
            <person name="Oguro-Igashira E."/>
            <person name="Kishikawa T."/>
            <person name="Yamashita M."/>
            <person name="Koizumi S."/>
            <person name="Kurakawa T."/>
            <person name="Okumura R."/>
            <person name="Kayama H."/>
            <person name="Murakami M."/>
            <person name="Sakaguchi T."/>
            <person name="Das B."/>
            <person name="Nakamura S."/>
            <person name="Okada Y."/>
            <person name="Kumanogoh A."/>
            <person name="Takeda K."/>
        </authorList>
    </citation>
    <scope>NUCLEOTIDE SEQUENCE</scope>
    <source>
        <strain evidence="3">H012_8</strain>
    </source>
</reference>
<proteinExistence type="predicted"/>
<comment type="caution">
    <text evidence="3">The sequence shown here is derived from an EMBL/GenBank/DDBJ whole genome shotgun (WGS) entry which is preliminary data.</text>
</comment>
<name>A0AAP6N5H3_9BACT</name>
<protein>
    <submittedName>
        <fullName evidence="3">Smalltalk protein</fullName>
    </submittedName>
</protein>
<sequence>MKNFNDGSKKISWVSILNAAVQALIAALTALGVSSCANAML</sequence>
<evidence type="ECO:0000256" key="1">
    <source>
        <dbReference type="SAM" id="Phobius"/>
    </source>
</evidence>
<keyword evidence="1" id="KW-1133">Transmembrane helix</keyword>
<dbReference type="EMBL" id="JAJTVO010000006">
    <property type="protein sequence ID" value="MCE4121555.1"/>
    <property type="molecule type" value="Genomic_DNA"/>
</dbReference>
<evidence type="ECO:0000313" key="2">
    <source>
        <dbReference type="EMBL" id="MCE4121555.1"/>
    </source>
</evidence>
<dbReference type="EMBL" id="VZCR01000056">
    <property type="protein sequence ID" value="MQN32219.1"/>
    <property type="molecule type" value="Genomic_DNA"/>
</dbReference>
<dbReference type="Proteomes" id="UP001200307">
    <property type="component" value="Unassembled WGS sequence"/>
</dbReference>
<evidence type="ECO:0000313" key="5">
    <source>
        <dbReference type="Proteomes" id="UP000420707"/>
    </source>
</evidence>
<reference evidence="2" key="2">
    <citation type="submission" date="2021-12" db="EMBL/GenBank/DDBJ databases">
        <authorList>
            <person name="Lv X."/>
        </authorList>
    </citation>
    <scope>NUCLEOTIDE SEQUENCE</scope>
    <source>
        <strain evidence="2">HF2106</strain>
    </source>
</reference>
<keyword evidence="1" id="KW-0812">Transmembrane</keyword>
<reference evidence="5" key="1">
    <citation type="submission" date="2019-09" db="EMBL/GenBank/DDBJ databases">
        <title>Distinct polysaccharide growth profiles of human intestinal Prevotella copri isolates.</title>
        <authorList>
            <person name="Fehlner-Peach H."/>
            <person name="Magnabosco C."/>
            <person name="Raghavan V."/>
            <person name="Scher J.U."/>
            <person name="Tett A."/>
            <person name="Cox L.M."/>
            <person name="Gottsegen C."/>
            <person name="Watters A."/>
            <person name="Wiltshire- Gordon J.D."/>
            <person name="Segata N."/>
            <person name="Bonneau R."/>
            <person name="Littman D.R."/>
        </authorList>
    </citation>
    <scope>NUCLEOTIDE SEQUENCE [LARGE SCALE GENOMIC DNA]</scope>
    <source>
        <strain evidence="5">iAP146</strain>
    </source>
</reference>
<dbReference type="Proteomes" id="UP000420707">
    <property type="component" value="Unassembled WGS sequence"/>
</dbReference>
<dbReference type="NCBIfam" id="NF033879">
    <property type="entry name" value="smalltalk"/>
    <property type="match status" value="1"/>
</dbReference>
<dbReference type="RefSeq" id="WP_153084304.1">
    <property type="nucleotide sequence ID" value="NZ_JAJTVO010000006.1"/>
</dbReference>
<reference evidence="4" key="4">
    <citation type="submission" date="2023-08" db="EMBL/GenBank/DDBJ databases">
        <title>Distinct polysaccharide growth profiles of human intestinal Prevotella copri isolates.</title>
        <authorList>
            <person name="Fehlner-Peach H."/>
            <person name="Magnabosco C."/>
            <person name="Raghavan V."/>
            <person name="Scher J.U."/>
            <person name="Tett A."/>
            <person name="Cox L.M."/>
            <person name="Gottsegen C."/>
            <person name="Watters A."/>
            <person name="Wiltshire- Gordon J.D."/>
            <person name="Segata N."/>
            <person name="Bonneau R."/>
            <person name="Littman D.R."/>
        </authorList>
    </citation>
    <scope>NUCLEOTIDE SEQUENCE</scope>
    <source>
        <strain evidence="4">IAP146</strain>
    </source>
</reference>
<evidence type="ECO:0000313" key="4">
    <source>
        <dbReference type="EMBL" id="MQN32219.1"/>
    </source>
</evidence>
<evidence type="ECO:0000313" key="3">
    <source>
        <dbReference type="EMBL" id="MCW4155791.1"/>
    </source>
</evidence>
<dbReference type="AlphaFoldDB" id="A0AAP6N5H3"/>
<organism evidence="3 6">
    <name type="scientific">Segatella copri</name>
    <dbReference type="NCBI Taxonomy" id="165179"/>
    <lineage>
        <taxon>Bacteria</taxon>
        <taxon>Pseudomonadati</taxon>
        <taxon>Bacteroidota</taxon>
        <taxon>Bacteroidia</taxon>
        <taxon>Bacteroidales</taxon>
        <taxon>Prevotellaceae</taxon>
        <taxon>Segatella</taxon>
    </lineage>
</organism>
<evidence type="ECO:0000313" key="6">
    <source>
        <dbReference type="Proteomes" id="UP001209168"/>
    </source>
</evidence>